<feature type="compositionally biased region" description="Acidic residues" evidence="1">
    <location>
        <begin position="498"/>
        <end position="543"/>
    </location>
</feature>
<feature type="domain" description="SprT-like" evidence="2">
    <location>
        <begin position="612"/>
        <end position="777"/>
    </location>
</feature>
<dbReference type="Pfam" id="PF10263">
    <property type="entry name" value="SprT-like"/>
    <property type="match status" value="1"/>
</dbReference>
<protein>
    <recommendedName>
        <fullName evidence="2">SprT-like domain-containing protein</fullName>
    </recommendedName>
</protein>
<dbReference type="PANTHER" id="PTHR23099:SF0">
    <property type="entry name" value="GERM CELL NUCLEAR ACIDIC PROTEIN"/>
    <property type="match status" value="1"/>
</dbReference>
<feature type="region of interest" description="Disordered" evidence="1">
    <location>
        <begin position="1"/>
        <end position="193"/>
    </location>
</feature>
<dbReference type="PANTHER" id="PTHR23099">
    <property type="entry name" value="TRANSCRIPTIONAL REGULATOR"/>
    <property type="match status" value="1"/>
</dbReference>
<proteinExistence type="predicted"/>
<evidence type="ECO:0000256" key="1">
    <source>
        <dbReference type="SAM" id="MobiDB-lite"/>
    </source>
</evidence>
<gene>
    <name evidence="3" type="ORF">Q8F55_007208</name>
</gene>
<reference evidence="3 4" key="1">
    <citation type="submission" date="2023-08" db="EMBL/GenBank/DDBJ databases">
        <title>Annotated Genome Sequence of Vanrija albida AlHP1.</title>
        <authorList>
            <person name="Herzog R."/>
        </authorList>
    </citation>
    <scope>NUCLEOTIDE SEQUENCE [LARGE SCALE GENOMIC DNA]</scope>
    <source>
        <strain evidence="3 4">AlHP1</strain>
    </source>
</reference>
<sequence>MATAIAPATNATTTMASPPFKAPRKVSFSSTLPLGLAPMTAVSNSPEPVAPSTPRTGQKPRFQRSPYVGLGGAGTESESDATSDVFAPSPTPGKHVPRTPPGRLFRSPLGQRASNVDDVFAQDTWTVPRSPKPGDSDGEDDGVPPPRGESPSPSPRKKTPLPRLDFSRAATTPLTARRAFAPKSISASVSPAPATRLGRKISLNNLGSSVSLSSVSASANKTLDGFDEWDEDEAEAVDLAVGIGELSVGESSFEHGGSVDSSFPRDDSFVDHDSFDRDVFERDDGFGVPEVAVESETDRSLSILTTPTRISSVTEGLLAPITPSKDELLASPRDEASDQYFSPIDILASPLTVPSPGGSIQILSPSPHRPLAAPSVPTTPSREAMGYNSDESEEWRPRTRPVSTKKRIVFDSDDEEAPRPAPTVYSVEDSPELHRSRVISDEDVVHRPKPKGLRGRTPAALRFLEESSEDEDEGDDADEGEELAWDEEDTAGSLADFIVEDDGRDLEFVVDDSDEGEGFDDEPAFDDEEDDLDGSGADTDDEFHDAPASPIKRHGPSIIDLVASSDEEDAPAPRFKSLSITSPPRMKSKSKSTVPASLATAKSKRAWEVQRAAIAQAVFDELDAAVFDGRLGPNGVDAKLEWGSRILRSAGNARMSRVRQKDGQTVTSYKITLADKVLTEEGQILSTVAHEMCHLAAWVISNEFKNPHGRVFKSWGRKVERARRDITVDTKHNYTISYKYEWQCSEPTCGKIYGRHSKSIDETRHTCGLCRGKLNPLFGTKSTTPFQAYLKANLAHAKAAFGNAPHGDVMRALSERWKEAGPDADHVAYWRSMAA</sequence>
<accession>A0ABR3PZA0</accession>
<dbReference type="SMART" id="SM00731">
    <property type="entry name" value="SprT"/>
    <property type="match status" value="1"/>
</dbReference>
<feature type="compositionally biased region" description="Low complexity" evidence="1">
    <location>
        <begin position="1"/>
        <end position="16"/>
    </location>
</feature>
<feature type="region of interest" description="Disordered" evidence="1">
    <location>
        <begin position="357"/>
        <end position="594"/>
    </location>
</feature>
<dbReference type="CDD" id="cd00084">
    <property type="entry name" value="HMG-box_SF"/>
    <property type="match status" value="1"/>
</dbReference>
<comment type="caution">
    <text evidence="3">The sequence shown here is derived from an EMBL/GenBank/DDBJ whole genome shotgun (WGS) entry which is preliminary data.</text>
</comment>
<dbReference type="EMBL" id="JBBXJM010000005">
    <property type="protein sequence ID" value="KAL1407774.1"/>
    <property type="molecule type" value="Genomic_DNA"/>
</dbReference>
<evidence type="ECO:0000313" key="3">
    <source>
        <dbReference type="EMBL" id="KAL1407774.1"/>
    </source>
</evidence>
<dbReference type="Proteomes" id="UP001565368">
    <property type="component" value="Unassembled WGS sequence"/>
</dbReference>
<feature type="compositionally biased region" description="Acidic residues" evidence="1">
    <location>
        <begin position="466"/>
        <end position="490"/>
    </location>
</feature>
<name>A0ABR3PZA0_9TREE</name>
<feature type="compositionally biased region" description="Low complexity" evidence="1">
    <location>
        <begin position="168"/>
        <end position="181"/>
    </location>
</feature>
<dbReference type="RefSeq" id="XP_069207718.1">
    <property type="nucleotide sequence ID" value="XM_069355647.1"/>
</dbReference>
<feature type="compositionally biased region" description="Pro residues" evidence="1">
    <location>
        <begin position="143"/>
        <end position="154"/>
    </location>
</feature>
<evidence type="ECO:0000259" key="2">
    <source>
        <dbReference type="SMART" id="SM00731"/>
    </source>
</evidence>
<dbReference type="GeneID" id="95988251"/>
<organism evidence="3 4">
    <name type="scientific">Vanrija albida</name>
    <dbReference type="NCBI Taxonomy" id="181172"/>
    <lineage>
        <taxon>Eukaryota</taxon>
        <taxon>Fungi</taxon>
        <taxon>Dikarya</taxon>
        <taxon>Basidiomycota</taxon>
        <taxon>Agaricomycotina</taxon>
        <taxon>Tremellomycetes</taxon>
        <taxon>Trichosporonales</taxon>
        <taxon>Trichosporonaceae</taxon>
        <taxon>Vanrija</taxon>
    </lineage>
</organism>
<evidence type="ECO:0000313" key="4">
    <source>
        <dbReference type="Proteomes" id="UP001565368"/>
    </source>
</evidence>
<keyword evidence="4" id="KW-1185">Reference proteome</keyword>
<dbReference type="InterPro" id="IPR006640">
    <property type="entry name" value="SprT-like_domain"/>
</dbReference>
<feature type="compositionally biased region" description="Basic and acidic residues" evidence="1">
    <location>
        <begin position="431"/>
        <end position="446"/>
    </location>
</feature>